<evidence type="ECO:0000256" key="4">
    <source>
        <dbReference type="SAM" id="Coils"/>
    </source>
</evidence>
<keyword evidence="2" id="KW-0963">Cytoplasm</keyword>
<sequence>MSWNPLKKLSKSQSMVGSQVMNNENIESNVSALNQAEVTTKKLYKETKRLNDCILAVNRFESKMTTDLSNSVLCQEDQHLRSVVEEWHTFTIESIKNGEEFATTIHKTAIEPLKRWKMAFNEIRNGIKRYEQIKCDLNKYNHKKQKYSEKEKTSHNILKLKNVEEELKNTQQEYNIETQVLNRDIPLFIESRIDYFQPSLAALIRSEAQYWGSNVTSFNEHNSMITDKKDFATNEYCRRQSQRLDQINRLSIVSND</sequence>
<dbReference type="PROSITE" id="PS51021">
    <property type="entry name" value="BAR"/>
    <property type="match status" value="1"/>
</dbReference>
<dbReference type="InterPro" id="IPR004148">
    <property type="entry name" value="BAR_dom"/>
</dbReference>
<dbReference type="PANTHER" id="PTHR47174:SF3">
    <property type="entry name" value="BRIDGING INTEGRATOR 3"/>
    <property type="match status" value="1"/>
</dbReference>
<dbReference type="InterPro" id="IPR027267">
    <property type="entry name" value="AH/BAR_dom_sf"/>
</dbReference>
<dbReference type="EMBL" id="CAJPVJ010006398">
    <property type="protein sequence ID" value="CAG2170399.1"/>
    <property type="molecule type" value="Genomic_DNA"/>
</dbReference>
<dbReference type="PANTHER" id="PTHR47174">
    <property type="entry name" value="BRIDGING INTEGRATOR 3"/>
    <property type="match status" value="1"/>
</dbReference>
<feature type="coiled-coil region" evidence="4">
    <location>
        <begin position="130"/>
        <end position="180"/>
    </location>
</feature>
<evidence type="ECO:0000256" key="2">
    <source>
        <dbReference type="ARBA" id="ARBA00022490"/>
    </source>
</evidence>
<dbReference type="GO" id="GO:0008289">
    <property type="term" value="F:lipid binding"/>
    <property type="evidence" value="ECO:0007669"/>
    <property type="project" value="TreeGrafter"/>
</dbReference>
<gene>
    <name evidence="6" type="ORF">ONB1V03_LOCUS9869</name>
</gene>
<keyword evidence="7" id="KW-1185">Reference proteome</keyword>
<accession>A0A7R9QQS5</accession>
<dbReference type="InterPro" id="IPR046982">
    <property type="entry name" value="BIN3/RVS161-like"/>
</dbReference>
<dbReference type="GO" id="GO:0006897">
    <property type="term" value="P:endocytosis"/>
    <property type="evidence" value="ECO:0007669"/>
    <property type="project" value="InterPro"/>
</dbReference>
<dbReference type="GO" id="GO:0051666">
    <property type="term" value="P:actin cortical patch localization"/>
    <property type="evidence" value="ECO:0007669"/>
    <property type="project" value="InterPro"/>
</dbReference>
<dbReference type="GO" id="GO:0005737">
    <property type="term" value="C:cytoplasm"/>
    <property type="evidence" value="ECO:0007669"/>
    <property type="project" value="InterPro"/>
</dbReference>
<name>A0A7R9QQS5_9ACAR</name>
<reference evidence="6" key="1">
    <citation type="submission" date="2020-11" db="EMBL/GenBank/DDBJ databases">
        <authorList>
            <person name="Tran Van P."/>
        </authorList>
    </citation>
    <scope>NUCLEOTIDE SEQUENCE</scope>
</reference>
<dbReference type="AlphaFoldDB" id="A0A7R9QQS5"/>
<dbReference type="SMART" id="SM00721">
    <property type="entry name" value="BAR"/>
    <property type="match status" value="1"/>
</dbReference>
<protein>
    <recommendedName>
        <fullName evidence="5">BAR domain-containing protein</fullName>
    </recommendedName>
</protein>
<comment type="subcellular location">
    <subcellularLocation>
        <location evidence="1">Cytoplasm</location>
        <location evidence="1">Cytoskeleton</location>
    </subcellularLocation>
</comment>
<evidence type="ECO:0000313" key="6">
    <source>
        <dbReference type="EMBL" id="CAD7653212.1"/>
    </source>
</evidence>
<dbReference type="Gene3D" id="1.20.1270.60">
    <property type="entry name" value="Arfaptin homology (AH) domain/BAR domain"/>
    <property type="match status" value="1"/>
</dbReference>
<evidence type="ECO:0000256" key="3">
    <source>
        <dbReference type="ARBA" id="ARBA00023212"/>
    </source>
</evidence>
<feature type="domain" description="BAR" evidence="5">
    <location>
        <begin position="11"/>
        <end position="256"/>
    </location>
</feature>
<keyword evidence="4" id="KW-0175">Coiled coil</keyword>
<proteinExistence type="predicted"/>
<dbReference type="Proteomes" id="UP000728032">
    <property type="component" value="Unassembled WGS sequence"/>
</dbReference>
<evidence type="ECO:0000259" key="5">
    <source>
        <dbReference type="PROSITE" id="PS51021"/>
    </source>
</evidence>
<evidence type="ECO:0000256" key="1">
    <source>
        <dbReference type="ARBA" id="ARBA00004245"/>
    </source>
</evidence>
<keyword evidence="3" id="KW-0206">Cytoskeleton</keyword>
<dbReference type="GO" id="GO:0097320">
    <property type="term" value="P:plasma membrane tubulation"/>
    <property type="evidence" value="ECO:0007669"/>
    <property type="project" value="TreeGrafter"/>
</dbReference>
<dbReference type="OrthoDB" id="446293at2759"/>
<evidence type="ECO:0000313" key="7">
    <source>
        <dbReference type="Proteomes" id="UP000728032"/>
    </source>
</evidence>
<dbReference type="GO" id="GO:0015629">
    <property type="term" value="C:actin cytoskeleton"/>
    <property type="evidence" value="ECO:0007669"/>
    <property type="project" value="TreeGrafter"/>
</dbReference>
<dbReference type="SUPFAM" id="SSF103657">
    <property type="entry name" value="BAR/IMD domain-like"/>
    <property type="match status" value="1"/>
</dbReference>
<organism evidence="6">
    <name type="scientific">Oppiella nova</name>
    <dbReference type="NCBI Taxonomy" id="334625"/>
    <lineage>
        <taxon>Eukaryota</taxon>
        <taxon>Metazoa</taxon>
        <taxon>Ecdysozoa</taxon>
        <taxon>Arthropoda</taxon>
        <taxon>Chelicerata</taxon>
        <taxon>Arachnida</taxon>
        <taxon>Acari</taxon>
        <taxon>Acariformes</taxon>
        <taxon>Sarcoptiformes</taxon>
        <taxon>Oribatida</taxon>
        <taxon>Brachypylina</taxon>
        <taxon>Oppioidea</taxon>
        <taxon>Oppiidae</taxon>
        <taxon>Oppiella</taxon>
    </lineage>
</organism>
<dbReference type="Pfam" id="PF03114">
    <property type="entry name" value="BAR"/>
    <property type="match status" value="1"/>
</dbReference>
<dbReference type="EMBL" id="OC921223">
    <property type="protein sequence ID" value="CAD7653212.1"/>
    <property type="molecule type" value="Genomic_DNA"/>
</dbReference>